<dbReference type="InterPro" id="IPR052709">
    <property type="entry name" value="Transposase-MT_Hybrid"/>
</dbReference>
<dbReference type="InterPro" id="IPR036397">
    <property type="entry name" value="RNaseH_sf"/>
</dbReference>
<organism evidence="1 2">
    <name type="scientific">Acrobeloides nanus</name>
    <dbReference type="NCBI Taxonomy" id="290746"/>
    <lineage>
        <taxon>Eukaryota</taxon>
        <taxon>Metazoa</taxon>
        <taxon>Ecdysozoa</taxon>
        <taxon>Nematoda</taxon>
        <taxon>Chromadorea</taxon>
        <taxon>Rhabditida</taxon>
        <taxon>Tylenchina</taxon>
        <taxon>Cephalobomorpha</taxon>
        <taxon>Cephaloboidea</taxon>
        <taxon>Cephalobidae</taxon>
        <taxon>Acrobeloides</taxon>
    </lineage>
</organism>
<sequence>VVPRKKNHIIFHHDNAKPHVRKDVVDFIEENFDELLPHPSYSPDAAATDFLVNLSISNWMQGEIFDDFYDMVDSVKGWIVFKNHQSFTHGIDFLPEKWQSIVDADGDYVH</sequence>
<dbReference type="PANTHER" id="PTHR46060">
    <property type="entry name" value="MARINER MOS1 TRANSPOSASE-LIKE PROTEIN"/>
    <property type="match status" value="1"/>
</dbReference>
<proteinExistence type="predicted"/>
<dbReference type="Proteomes" id="UP000887540">
    <property type="component" value="Unplaced"/>
</dbReference>
<dbReference type="AlphaFoldDB" id="A0A914DH03"/>
<dbReference type="WBParaSite" id="ACRNAN_scaffold24475.g25812.t1">
    <property type="protein sequence ID" value="ACRNAN_scaffold24475.g25812.t1"/>
    <property type="gene ID" value="ACRNAN_scaffold24475.g25812"/>
</dbReference>
<keyword evidence="1" id="KW-1185">Reference proteome</keyword>
<protein>
    <submittedName>
        <fullName evidence="2">Transposase</fullName>
    </submittedName>
</protein>
<dbReference type="Gene3D" id="3.30.420.10">
    <property type="entry name" value="Ribonuclease H-like superfamily/Ribonuclease H"/>
    <property type="match status" value="1"/>
</dbReference>
<evidence type="ECO:0000313" key="1">
    <source>
        <dbReference type="Proteomes" id="UP000887540"/>
    </source>
</evidence>
<name>A0A914DH03_9BILA</name>
<reference evidence="2" key="1">
    <citation type="submission" date="2022-11" db="UniProtKB">
        <authorList>
            <consortium name="WormBaseParasite"/>
        </authorList>
    </citation>
    <scope>IDENTIFICATION</scope>
</reference>
<evidence type="ECO:0000313" key="2">
    <source>
        <dbReference type="WBParaSite" id="ACRNAN_scaffold24475.g25812.t1"/>
    </source>
</evidence>
<dbReference type="PANTHER" id="PTHR46060:SF3">
    <property type="entry name" value="PROTEIN GVQW3"/>
    <property type="match status" value="1"/>
</dbReference>
<accession>A0A914DH03</accession>
<dbReference type="GO" id="GO:0003676">
    <property type="term" value="F:nucleic acid binding"/>
    <property type="evidence" value="ECO:0007669"/>
    <property type="project" value="InterPro"/>
</dbReference>